<dbReference type="Proteomes" id="UP001597180">
    <property type="component" value="Unassembled WGS sequence"/>
</dbReference>
<comment type="caution">
    <text evidence="2">The sequence shown here is derived from an EMBL/GenBank/DDBJ whole genome shotgun (WGS) entry which is preliminary data.</text>
</comment>
<feature type="transmembrane region" description="Helical" evidence="1">
    <location>
        <begin position="44"/>
        <end position="63"/>
    </location>
</feature>
<dbReference type="RefSeq" id="WP_079909091.1">
    <property type="nucleotide sequence ID" value="NZ_BAABJG010000026.1"/>
</dbReference>
<keyword evidence="1" id="KW-0472">Membrane</keyword>
<gene>
    <name evidence="2" type="ORF">ACFQ4B_30945</name>
</gene>
<organism evidence="2 3">
    <name type="scientific">Paenibacillus vulneris</name>
    <dbReference type="NCBI Taxonomy" id="1133364"/>
    <lineage>
        <taxon>Bacteria</taxon>
        <taxon>Bacillati</taxon>
        <taxon>Bacillota</taxon>
        <taxon>Bacilli</taxon>
        <taxon>Bacillales</taxon>
        <taxon>Paenibacillaceae</taxon>
        <taxon>Paenibacillus</taxon>
    </lineage>
</organism>
<dbReference type="EMBL" id="JBHTLU010000046">
    <property type="protein sequence ID" value="MFD1224533.1"/>
    <property type="molecule type" value="Genomic_DNA"/>
</dbReference>
<keyword evidence="1" id="KW-1133">Transmembrane helix</keyword>
<proteinExistence type="predicted"/>
<evidence type="ECO:0000313" key="2">
    <source>
        <dbReference type="EMBL" id="MFD1224533.1"/>
    </source>
</evidence>
<accession>A0ABW3UUX7</accession>
<keyword evidence="3" id="KW-1185">Reference proteome</keyword>
<reference evidence="3" key="1">
    <citation type="journal article" date="2019" name="Int. J. Syst. Evol. Microbiol.">
        <title>The Global Catalogue of Microorganisms (GCM) 10K type strain sequencing project: providing services to taxonomists for standard genome sequencing and annotation.</title>
        <authorList>
            <consortium name="The Broad Institute Genomics Platform"/>
            <consortium name="The Broad Institute Genome Sequencing Center for Infectious Disease"/>
            <person name="Wu L."/>
            <person name="Ma J."/>
        </authorList>
    </citation>
    <scope>NUCLEOTIDE SEQUENCE [LARGE SCALE GENOMIC DNA]</scope>
    <source>
        <strain evidence="3">CCUG 53270</strain>
    </source>
</reference>
<feature type="transmembrane region" description="Helical" evidence="1">
    <location>
        <begin position="69"/>
        <end position="88"/>
    </location>
</feature>
<name>A0ABW3UUX7_9BACL</name>
<keyword evidence="1" id="KW-0812">Transmembrane</keyword>
<evidence type="ECO:0000256" key="1">
    <source>
        <dbReference type="SAM" id="Phobius"/>
    </source>
</evidence>
<evidence type="ECO:0000313" key="3">
    <source>
        <dbReference type="Proteomes" id="UP001597180"/>
    </source>
</evidence>
<protein>
    <recommendedName>
        <fullName evidence="4">Methyltransferase</fullName>
    </recommendedName>
</protein>
<evidence type="ECO:0008006" key="4">
    <source>
        <dbReference type="Google" id="ProtNLM"/>
    </source>
</evidence>
<sequence length="169" mass="19567">MSRKWERMVLKNSKKVNKARAKQGKPLLSESSSDGAVTLRGRSWFMPLLLVCVGIFCFIAFRNNYQNDSLYWVTGGSYMVLGLFIFLVRRPFLKVGKDYLVSRRFGGDRRVEPAQIQEIVIQKDAVAIALTTGKNKWVFTKLFHQFNMEELSEQLKQFAARNHVELKNE</sequence>